<reference evidence="1" key="1">
    <citation type="submission" date="2022-07" db="EMBL/GenBank/DDBJ databases">
        <authorList>
            <consortium name="DAFM: The Division of Animal and Food Microbiology"/>
        </authorList>
    </citation>
    <scope>NUCLEOTIDE SEQUENCE</scope>
    <source>
        <strain evidence="1">19MO01SH01-2</strain>
    </source>
</reference>
<dbReference type="Proteomes" id="UP001218208">
    <property type="component" value="Unassembled WGS sequence"/>
</dbReference>
<accession>A0AAI9BY24</accession>
<dbReference type="EMBL" id="ABLOJW010000001">
    <property type="protein sequence ID" value="EKT4090591.1"/>
    <property type="molecule type" value="Genomic_DNA"/>
</dbReference>
<dbReference type="RefSeq" id="WP_110710692.1">
    <property type="nucleotide sequence ID" value="NZ_CP029773.1"/>
</dbReference>
<protein>
    <submittedName>
        <fullName evidence="1">Uncharacterized protein</fullName>
    </submittedName>
</protein>
<proteinExistence type="predicted"/>
<name>A0AAI9BY24_STEMA</name>
<sequence length="186" mass="20911">MAWLYRSCFNGCLQVCVFATNDFDGLQNGAGVIQATSAAVMEDIEWYVYLLTLGDYSPHAFVDGAAGAADRERWSFAVELTYRCLSSGLWRLTYHDLLADLGFPSIDAFCHKLSVVRPDQLSDEGQVLWLDTYMEATELCLDLVSRYLRSQSSDETTFHPGFYDEIERMFSDAGVPWSRGPVFPIG</sequence>
<comment type="caution">
    <text evidence="1">The sequence shown here is derived from an EMBL/GenBank/DDBJ whole genome shotgun (WGS) entry which is preliminary data.</text>
</comment>
<dbReference type="AlphaFoldDB" id="A0AAI9BY24"/>
<evidence type="ECO:0000313" key="1">
    <source>
        <dbReference type="EMBL" id="EKT4090591.1"/>
    </source>
</evidence>
<evidence type="ECO:0000313" key="2">
    <source>
        <dbReference type="Proteomes" id="UP001218208"/>
    </source>
</evidence>
<gene>
    <name evidence="1" type="ORF">QEG23_000059</name>
</gene>
<organism evidence="1 2">
    <name type="scientific">Stenotrophomonas maltophilia</name>
    <name type="common">Pseudomonas maltophilia</name>
    <name type="synonym">Xanthomonas maltophilia</name>
    <dbReference type="NCBI Taxonomy" id="40324"/>
    <lineage>
        <taxon>Bacteria</taxon>
        <taxon>Pseudomonadati</taxon>
        <taxon>Pseudomonadota</taxon>
        <taxon>Gammaproteobacteria</taxon>
        <taxon>Lysobacterales</taxon>
        <taxon>Lysobacteraceae</taxon>
        <taxon>Stenotrophomonas</taxon>
        <taxon>Stenotrophomonas maltophilia group</taxon>
    </lineage>
</organism>